<feature type="transmembrane region" description="Helical" evidence="1">
    <location>
        <begin position="112"/>
        <end position="133"/>
    </location>
</feature>
<sequence length="394" mass="40744">MRTVTLVRSLWGAEHGQALGVAAIAAAASVAAIGALPAIARNRPTQLPVRFADALTDAKETGVAVLASMSDPTFYGTAVAGLLMVLGAAFAHAMWSKGIGWQGFPVACGSGLWPWIAGSGLLALALTHLLWGWTRSPAAPWQPLFVAFVSVTPAVVLMYGPGWKVALTAAVLGAGLTAPAAIAAAAYVCAPLGIPSVAGFTAAMAVTAYLAFTLCRRLPWLHRPADTDPPPPPDPVAKPPRQSVIWMLRRVLADFTEAPFLGNEWASAGLIAGAVFTYLMVRPTEGIAGIFPLILGTQLAAGALAVIVWRARWRVHGWYPTFVPLVSIAPAAVITFAASPIPTVTASVLGVLVGPPLAFHLGEAVPGHIHRFVGCVGSMAICTATIIPAVGLFA</sequence>
<reference evidence="2 3" key="1">
    <citation type="submission" date="2018-05" db="EMBL/GenBank/DDBJ databases">
        <title>Genomic Encyclopedia of Type Strains, Phase IV (KMG-IV): sequencing the most valuable type-strain genomes for metagenomic binning, comparative biology and taxonomic classification.</title>
        <authorList>
            <person name="Goeker M."/>
        </authorList>
    </citation>
    <scope>NUCLEOTIDE SEQUENCE [LARGE SCALE GENOMIC DNA]</scope>
    <source>
        <strain evidence="2 3">DSM 44717</strain>
    </source>
</reference>
<protein>
    <submittedName>
        <fullName evidence="2">Uncharacterized protein</fullName>
    </submittedName>
</protein>
<evidence type="ECO:0000256" key="1">
    <source>
        <dbReference type="SAM" id="Phobius"/>
    </source>
</evidence>
<keyword evidence="1" id="KW-0812">Transmembrane</keyword>
<keyword evidence="1" id="KW-1133">Transmembrane helix</keyword>
<proteinExistence type="predicted"/>
<feature type="transmembrane region" description="Helical" evidence="1">
    <location>
        <begin position="287"/>
        <end position="309"/>
    </location>
</feature>
<feature type="transmembrane region" description="Helical" evidence="1">
    <location>
        <begin position="21"/>
        <end position="40"/>
    </location>
</feature>
<name>A0A317NHC0_9NOCA</name>
<feature type="transmembrane region" description="Helical" evidence="1">
    <location>
        <begin position="139"/>
        <end position="159"/>
    </location>
</feature>
<dbReference type="EMBL" id="QGTL01000006">
    <property type="protein sequence ID" value="PWV74502.1"/>
    <property type="molecule type" value="Genomic_DNA"/>
</dbReference>
<feature type="transmembrane region" description="Helical" evidence="1">
    <location>
        <begin position="260"/>
        <end position="281"/>
    </location>
</feature>
<organism evidence="2 3">
    <name type="scientific">Nocardia neocaledoniensis</name>
    <dbReference type="NCBI Taxonomy" id="236511"/>
    <lineage>
        <taxon>Bacteria</taxon>
        <taxon>Bacillati</taxon>
        <taxon>Actinomycetota</taxon>
        <taxon>Actinomycetes</taxon>
        <taxon>Mycobacteriales</taxon>
        <taxon>Nocardiaceae</taxon>
        <taxon>Nocardia</taxon>
    </lineage>
</organism>
<feature type="transmembrane region" description="Helical" evidence="1">
    <location>
        <begin position="73"/>
        <end position="91"/>
    </location>
</feature>
<feature type="transmembrane region" description="Helical" evidence="1">
    <location>
        <begin position="166"/>
        <end position="188"/>
    </location>
</feature>
<comment type="caution">
    <text evidence="2">The sequence shown here is derived from an EMBL/GenBank/DDBJ whole genome shotgun (WGS) entry which is preliminary data.</text>
</comment>
<keyword evidence="3" id="KW-1185">Reference proteome</keyword>
<dbReference type="Proteomes" id="UP000246410">
    <property type="component" value="Unassembled WGS sequence"/>
</dbReference>
<feature type="transmembrane region" description="Helical" evidence="1">
    <location>
        <begin position="194"/>
        <end position="215"/>
    </location>
</feature>
<dbReference type="RefSeq" id="WP_146229350.1">
    <property type="nucleotide sequence ID" value="NZ_QGTL01000006.1"/>
</dbReference>
<feature type="transmembrane region" description="Helical" evidence="1">
    <location>
        <begin position="344"/>
        <end position="361"/>
    </location>
</feature>
<accession>A0A317NHC0</accession>
<evidence type="ECO:0000313" key="2">
    <source>
        <dbReference type="EMBL" id="PWV74502.1"/>
    </source>
</evidence>
<feature type="transmembrane region" description="Helical" evidence="1">
    <location>
        <begin position="373"/>
        <end position="393"/>
    </location>
</feature>
<dbReference type="AlphaFoldDB" id="A0A317NHC0"/>
<gene>
    <name evidence="2" type="ORF">DFR69_106313</name>
</gene>
<evidence type="ECO:0000313" key="3">
    <source>
        <dbReference type="Proteomes" id="UP000246410"/>
    </source>
</evidence>
<feature type="transmembrane region" description="Helical" evidence="1">
    <location>
        <begin position="321"/>
        <end position="338"/>
    </location>
</feature>
<keyword evidence="1" id="KW-0472">Membrane</keyword>